<dbReference type="Pfam" id="PF00246">
    <property type="entry name" value="Peptidase_M14"/>
    <property type="match status" value="1"/>
</dbReference>
<organism evidence="17 18">
    <name type="scientific">Streptomyces roseochromogenus subsp. oscitans DS 12.976</name>
    <dbReference type="NCBI Taxonomy" id="1352936"/>
    <lineage>
        <taxon>Bacteria</taxon>
        <taxon>Bacillati</taxon>
        <taxon>Actinomycetota</taxon>
        <taxon>Actinomycetes</taxon>
        <taxon>Kitasatosporales</taxon>
        <taxon>Streptomycetaceae</taxon>
        <taxon>Streptomyces</taxon>
    </lineage>
</organism>
<gene>
    <name evidence="17" type="ORF">M878_00945</name>
</gene>
<dbReference type="GO" id="GO:0004181">
    <property type="term" value="F:metallocarboxypeptidase activity"/>
    <property type="evidence" value="ECO:0007669"/>
    <property type="project" value="InterPro"/>
</dbReference>
<dbReference type="EC" id="3.4.17.18" evidence="12"/>
<evidence type="ECO:0000256" key="6">
    <source>
        <dbReference type="ARBA" id="ARBA00022729"/>
    </source>
</evidence>
<dbReference type="EMBL" id="AWQX01000006">
    <property type="protein sequence ID" value="EST36694.1"/>
    <property type="molecule type" value="Genomic_DNA"/>
</dbReference>
<proteinExistence type="inferred from homology"/>
<evidence type="ECO:0000313" key="17">
    <source>
        <dbReference type="EMBL" id="EST36694.1"/>
    </source>
</evidence>
<comment type="caution">
    <text evidence="17">The sequence shown here is derived from an EMBL/GenBank/DDBJ whole genome shotgun (WGS) entry which is preliminary data.</text>
</comment>
<keyword evidence="7" id="KW-0378">Hydrolase</keyword>
<evidence type="ECO:0000256" key="11">
    <source>
        <dbReference type="ARBA" id="ARBA00055464"/>
    </source>
</evidence>
<evidence type="ECO:0000256" key="9">
    <source>
        <dbReference type="ARBA" id="ARBA00023049"/>
    </source>
</evidence>
<dbReference type="HOGENOM" id="CLU_022371_0_0_11"/>
<comment type="catalytic activity">
    <reaction evidence="10">
        <text>Releases a C-terminal residue, which may be hydrophobic or positively charged.</text>
        <dbReference type="EC" id="3.4.17.18"/>
    </reaction>
</comment>
<accession>V6L663</accession>
<evidence type="ECO:0000313" key="18">
    <source>
        <dbReference type="Proteomes" id="UP000017984"/>
    </source>
</evidence>
<dbReference type="SUPFAM" id="SSF53187">
    <property type="entry name" value="Zn-dependent exopeptidases"/>
    <property type="match status" value="1"/>
</dbReference>
<dbReference type="PROSITE" id="PS52035">
    <property type="entry name" value="PEPTIDASE_M14"/>
    <property type="match status" value="1"/>
</dbReference>
<dbReference type="GO" id="GO:0005615">
    <property type="term" value="C:extracellular space"/>
    <property type="evidence" value="ECO:0007669"/>
    <property type="project" value="TreeGrafter"/>
</dbReference>
<evidence type="ECO:0000256" key="15">
    <source>
        <dbReference type="SAM" id="SignalP"/>
    </source>
</evidence>
<keyword evidence="3" id="KW-0121">Carboxypeptidase</keyword>
<name>V6L663_STRRC</name>
<evidence type="ECO:0000256" key="13">
    <source>
        <dbReference type="ARBA" id="ARBA00074273"/>
    </source>
</evidence>
<feature type="active site" description="Proton donor/acceptor" evidence="14">
    <location>
        <position position="428"/>
    </location>
</feature>
<evidence type="ECO:0000256" key="2">
    <source>
        <dbReference type="ARBA" id="ARBA00005988"/>
    </source>
</evidence>
<keyword evidence="9" id="KW-0482">Metalloprotease</keyword>
<evidence type="ECO:0000256" key="7">
    <source>
        <dbReference type="ARBA" id="ARBA00022801"/>
    </source>
</evidence>
<dbReference type="PANTHER" id="PTHR11705:SF143">
    <property type="entry name" value="SLL0236 PROTEIN"/>
    <property type="match status" value="1"/>
</dbReference>
<comment type="cofactor">
    <cofactor evidence="1">
        <name>Zn(2+)</name>
        <dbReference type="ChEBI" id="CHEBI:29105"/>
    </cofactor>
</comment>
<dbReference type="RefSeq" id="WP_023544227.1">
    <property type="nucleotide sequence ID" value="NZ_CM002285.1"/>
</dbReference>
<evidence type="ECO:0000256" key="14">
    <source>
        <dbReference type="PROSITE-ProRule" id="PRU01379"/>
    </source>
</evidence>
<dbReference type="GO" id="GO:0008270">
    <property type="term" value="F:zinc ion binding"/>
    <property type="evidence" value="ECO:0007669"/>
    <property type="project" value="InterPro"/>
</dbReference>
<evidence type="ECO:0000256" key="4">
    <source>
        <dbReference type="ARBA" id="ARBA00022670"/>
    </source>
</evidence>
<dbReference type="AlphaFoldDB" id="V6L663"/>
<keyword evidence="8" id="KW-0862">Zinc</keyword>
<keyword evidence="18" id="KW-1185">Reference proteome</keyword>
<dbReference type="OrthoDB" id="5240362at2"/>
<evidence type="ECO:0000256" key="10">
    <source>
        <dbReference type="ARBA" id="ARBA00050859"/>
    </source>
</evidence>
<feature type="domain" description="Peptidase M14" evidence="16">
    <location>
        <begin position="133"/>
        <end position="465"/>
    </location>
</feature>
<comment type="function">
    <text evidence="11">Carboxypeptidase that possesses the specificities of both mammalian Cpase A and B. Thus shows broad substrate specificity, being able to cleave Cbz-Gly-Leu, Cbz-Gly-Val, Cbz-Gly-Phe, Cbz-Gly-Lys and Bz-Gly-Arg in vitro.</text>
</comment>
<keyword evidence="5" id="KW-0479">Metal-binding</keyword>
<dbReference type="Proteomes" id="UP000017984">
    <property type="component" value="Chromosome"/>
</dbReference>
<dbReference type="PATRIC" id="fig|1352936.5.peg.225"/>
<evidence type="ECO:0000256" key="5">
    <source>
        <dbReference type="ARBA" id="ARBA00022723"/>
    </source>
</evidence>
<comment type="similarity">
    <text evidence="2 14">Belongs to the peptidase M14 family.</text>
</comment>
<sequence>MAYKRLAGLTAGAVVVAAALLPQAAQARTGADATRGHAATVRSADGGRQRTVVIYRVPTHHPLRDAERLADAGYDLLERRQGDSLFVSGDAATAAGLQRLGFTPAITTTLTETVPSRATVPHASGPGDTYDGGYHTVTAQYAHMDQIASQHADLAKEVTYGQSWLKQHGQGGRDLKAICITKLQTNDCALNPNSAKPRFFLMSQIHARELTTGETSWRWIDALTSGYGKDSAITKLMDTTEMWVVPDANPDGVDMVAAGGDNPVLQRKNADNSHGSRCGTSAYSQIGVDLNRNAGTHWDTSGTSSAPCDQTYGGPAGNSEAENTALENLFRQLFPAVRTGTGDTDPAPSTAKGMMITLHSDASMVLFPWEYNASVHTGNDAALRALAAHMASLTGYQYGQAGEILYNASGGTDDWTYDKLGLASFTIEIGDSDGAGCDGFTPPYSCQDSYFWPKIEPALLYAAQQAAAPYRTTSAAGQ</sequence>
<feature type="signal peptide" evidence="15">
    <location>
        <begin position="1"/>
        <end position="27"/>
    </location>
</feature>
<reference evidence="17 18" key="1">
    <citation type="journal article" date="2014" name="Genome Announc.">
        <title>Draft Genome Sequence of Streptomyces roseochromogenes subsp. oscitans DS 12.976, Producer of the Aminocoumarin Antibiotic Clorobiocin.</title>
        <authorList>
            <person name="Ruckert C."/>
            <person name="Kalinowski J."/>
            <person name="Heide L."/>
            <person name="Apel A.K."/>
        </authorList>
    </citation>
    <scope>NUCLEOTIDE SEQUENCE [LARGE SCALE GENOMIC DNA]</scope>
    <source>
        <strain evidence="17 18">DS 12.976</strain>
    </source>
</reference>
<dbReference type="GO" id="GO:0006508">
    <property type="term" value="P:proteolysis"/>
    <property type="evidence" value="ECO:0007669"/>
    <property type="project" value="UniProtKB-KW"/>
</dbReference>
<dbReference type="PANTHER" id="PTHR11705">
    <property type="entry name" value="PROTEASE FAMILY M14 CARBOXYPEPTIDASE A,B"/>
    <property type="match status" value="1"/>
</dbReference>
<evidence type="ECO:0000256" key="8">
    <source>
        <dbReference type="ARBA" id="ARBA00022833"/>
    </source>
</evidence>
<protein>
    <recommendedName>
        <fullName evidence="13">Zinc carboxypeptidase</fullName>
        <ecNumber evidence="12">3.4.17.18</ecNumber>
    </recommendedName>
</protein>
<keyword evidence="6 15" id="KW-0732">Signal</keyword>
<dbReference type="STRING" id="1352936.M878_00945"/>
<evidence type="ECO:0000256" key="12">
    <source>
        <dbReference type="ARBA" id="ARBA00066554"/>
    </source>
</evidence>
<dbReference type="Gene3D" id="3.40.630.10">
    <property type="entry name" value="Zn peptidases"/>
    <property type="match status" value="1"/>
</dbReference>
<feature type="chain" id="PRO_5004748993" description="Zinc carboxypeptidase" evidence="15">
    <location>
        <begin position="28"/>
        <end position="478"/>
    </location>
</feature>
<evidence type="ECO:0000256" key="3">
    <source>
        <dbReference type="ARBA" id="ARBA00022645"/>
    </source>
</evidence>
<evidence type="ECO:0000259" key="16">
    <source>
        <dbReference type="PROSITE" id="PS52035"/>
    </source>
</evidence>
<keyword evidence="4" id="KW-0645">Protease</keyword>
<dbReference type="InterPro" id="IPR000834">
    <property type="entry name" value="Peptidase_M14"/>
</dbReference>
<dbReference type="FunFam" id="3.40.630.10:FF:000084">
    <property type="entry name" value="Carboxypeptidase B2"/>
    <property type="match status" value="1"/>
</dbReference>
<evidence type="ECO:0000256" key="1">
    <source>
        <dbReference type="ARBA" id="ARBA00001947"/>
    </source>
</evidence>
<dbReference type="SMART" id="SM00631">
    <property type="entry name" value="Zn_pept"/>
    <property type="match status" value="1"/>
</dbReference>